<sequence>MTKKERLIVTGYLAGRRYIRGTEPPYNPAAFPFDQLEQYRLAGAPRGDLAIAVAAFAHYVEEREDVAKIRVRQMNRLDRQLA</sequence>
<protein>
    <submittedName>
        <fullName evidence="1">Uncharacterized protein</fullName>
    </submittedName>
</protein>
<name>A0A6J5NGU5_9CAUD</name>
<evidence type="ECO:0000313" key="1">
    <source>
        <dbReference type="EMBL" id="CAB4154614.1"/>
    </source>
</evidence>
<accession>A0A6J5NGU5</accession>
<reference evidence="1" key="1">
    <citation type="submission" date="2020-04" db="EMBL/GenBank/DDBJ databases">
        <authorList>
            <person name="Chiriac C."/>
            <person name="Salcher M."/>
            <person name="Ghai R."/>
            <person name="Kavagutti S V."/>
        </authorList>
    </citation>
    <scope>NUCLEOTIDE SEQUENCE</scope>
</reference>
<organism evidence="1">
    <name type="scientific">uncultured Caudovirales phage</name>
    <dbReference type="NCBI Taxonomy" id="2100421"/>
    <lineage>
        <taxon>Viruses</taxon>
        <taxon>Duplodnaviria</taxon>
        <taxon>Heunggongvirae</taxon>
        <taxon>Uroviricota</taxon>
        <taxon>Caudoviricetes</taxon>
        <taxon>Peduoviridae</taxon>
        <taxon>Maltschvirus</taxon>
        <taxon>Maltschvirus maltsch</taxon>
    </lineage>
</organism>
<gene>
    <name evidence="1" type="ORF">UFOVP650_20</name>
</gene>
<dbReference type="EMBL" id="LR796623">
    <property type="protein sequence ID" value="CAB4154614.1"/>
    <property type="molecule type" value="Genomic_DNA"/>
</dbReference>
<proteinExistence type="predicted"/>